<feature type="domain" description="Pyridoxamine 5'-phosphate oxidase N-terminal" evidence="2">
    <location>
        <begin position="5"/>
        <end position="111"/>
    </location>
</feature>
<dbReference type="PANTHER" id="PTHR35176">
    <property type="entry name" value="HEME OXYGENASE HI_0854-RELATED"/>
    <property type="match status" value="1"/>
</dbReference>
<name>A0ABS4TYA6_9PSEU</name>
<reference evidence="3 4" key="1">
    <citation type="submission" date="2021-03" db="EMBL/GenBank/DDBJ databases">
        <title>Sequencing the genomes of 1000 actinobacteria strains.</title>
        <authorList>
            <person name="Klenk H.-P."/>
        </authorList>
    </citation>
    <scope>NUCLEOTIDE SEQUENCE [LARGE SCALE GENOMIC DNA]</scope>
    <source>
        <strain evidence="3 4">DSM 46670</strain>
    </source>
</reference>
<dbReference type="Proteomes" id="UP001519332">
    <property type="component" value="Unassembled WGS sequence"/>
</dbReference>
<dbReference type="InterPro" id="IPR011576">
    <property type="entry name" value="Pyridox_Oxase_N"/>
</dbReference>
<accession>A0ABS4TYA6</accession>
<proteinExistence type="predicted"/>
<organism evidence="3 4">
    <name type="scientific">Kibdelosporangium banguiense</name>
    <dbReference type="NCBI Taxonomy" id="1365924"/>
    <lineage>
        <taxon>Bacteria</taxon>
        <taxon>Bacillati</taxon>
        <taxon>Actinomycetota</taxon>
        <taxon>Actinomycetes</taxon>
        <taxon>Pseudonocardiales</taxon>
        <taxon>Pseudonocardiaceae</taxon>
        <taxon>Kibdelosporangium</taxon>
    </lineage>
</organism>
<comment type="caution">
    <text evidence="3">The sequence shown here is derived from an EMBL/GenBank/DDBJ whole genome shotgun (WGS) entry which is preliminary data.</text>
</comment>
<evidence type="ECO:0000259" key="2">
    <source>
        <dbReference type="Pfam" id="PF01243"/>
    </source>
</evidence>
<evidence type="ECO:0000256" key="1">
    <source>
        <dbReference type="ARBA" id="ARBA00023002"/>
    </source>
</evidence>
<dbReference type="EMBL" id="JAGINW010000001">
    <property type="protein sequence ID" value="MBP2329382.1"/>
    <property type="molecule type" value="Genomic_DNA"/>
</dbReference>
<dbReference type="InterPro" id="IPR012349">
    <property type="entry name" value="Split_barrel_FMN-bd"/>
</dbReference>
<evidence type="ECO:0000313" key="3">
    <source>
        <dbReference type="EMBL" id="MBP2329382.1"/>
    </source>
</evidence>
<sequence>MPTSLPPEVREILERVLVCELSTVAKSGTPVTWPLVFGLTPGADEFVLSTAIAYPAKLNHLHRNDKVSLLFSDHTGSGLRGASQVLVQGRAAAPDEIRVVEGLEDFWETLFRKQPDSLHSVLDKETREYTPAAYYHRIRITVQPERVWTFSTDETGQRVAERVA</sequence>
<evidence type="ECO:0000313" key="4">
    <source>
        <dbReference type="Proteomes" id="UP001519332"/>
    </source>
</evidence>
<dbReference type="RefSeq" id="WP_209646184.1">
    <property type="nucleotide sequence ID" value="NZ_JAGINW010000001.1"/>
</dbReference>
<dbReference type="InterPro" id="IPR052019">
    <property type="entry name" value="F420H2_bilvrd_red/Heme_oxyg"/>
</dbReference>
<keyword evidence="1" id="KW-0560">Oxidoreductase</keyword>
<dbReference type="Pfam" id="PF01243">
    <property type="entry name" value="PNPOx_N"/>
    <property type="match status" value="1"/>
</dbReference>
<gene>
    <name evidence="3" type="ORF">JOF56_009767</name>
</gene>
<dbReference type="SUPFAM" id="SSF50475">
    <property type="entry name" value="FMN-binding split barrel"/>
    <property type="match status" value="1"/>
</dbReference>
<dbReference type="PANTHER" id="PTHR35176:SF6">
    <property type="entry name" value="HEME OXYGENASE HI_0854-RELATED"/>
    <property type="match status" value="1"/>
</dbReference>
<keyword evidence="4" id="KW-1185">Reference proteome</keyword>
<dbReference type="Gene3D" id="2.30.110.10">
    <property type="entry name" value="Electron Transport, Fmn-binding Protein, Chain A"/>
    <property type="match status" value="1"/>
</dbReference>
<protein>
    <submittedName>
        <fullName evidence="3">Nitroimidazol reductase NimA-like FMN-containing flavoprotein (Pyridoxamine 5'-phosphate oxidase superfamily)</fullName>
    </submittedName>
</protein>